<evidence type="ECO:0000313" key="4">
    <source>
        <dbReference type="EMBL" id="GIJ06639.1"/>
    </source>
</evidence>
<dbReference type="Pfam" id="PF13386">
    <property type="entry name" value="DsbD_2"/>
    <property type="match status" value="1"/>
</dbReference>
<feature type="domain" description="EfeO-type cupredoxin-like" evidence="3">
    <location>
        <begin position="198"/>
        <end position="289"/>
    </location>
</feature>
<keyword evidence="5" id="KW-1185">Reference proteome</keyword>
<gene>
    <name evidence="4" type="ORF">Sya03_59910</name>
</gene>
<dbReference type="Gene3D" id="2.60.40.420">
    <property type="entry name" value="Cupredoxins - blue copper proteins"/>
    <property type="match status" value="1"/>
</dbReference>
<evidence type="ECO:0008006" key="6">
    <source>
        <dbReference type="Google" id="ProtNLM"/>
    </source>
</evidence>
<name>A0A8J3YEU7_9ACTN</name>
<evidence type="ECO:0000259" key="2">
    <source>
        <dbReference type="Pfam" id="PF13386"/>
    </source>
</evidence>
<feature type="transmembrane region" description="Helical" evidence="1">
    <location>
        <begin position="148"/>
        <end position="168"/>
    </location>
</feature>
<organism evidence="4 5">
    <name type="scientific">Spirilliplanes yamanashiensis</name>
    <dbReference type="NCBI Taxonomy" id="42233"/>
    <lineage>
        <taxon>Bacteria</taxon>
        <taxon>Bacillati</taxon>
        <taxon>Actinomycetota</taxon>
        <taxon>Actinomycetes</taxon>
        <taxon>Micromonosporales</taxon>
        <taxon>Micromonosporaceae</taxon>
        <taxon>Spirilliplanes</taxon>
    </lineage>
</organism>
<feature type="transmembrane region" description="Helical" evidence="1">
    <location>
        <begin position="116"/>
        <end position="136"/>
    </location>
</feature>
<dbReference type="InterPro" id="IPR028096">
    <property type="entry name" value="EfeO_Cupredoxin"/>
</dbReference>
<dbReference type="Pfam" id="PF13473">
    <property type="entry name" value="Cupredoxin_1"/>
    <property type="match status" value="1"/>
</dbReference>
<dbReference type="SUPFAM" id="SSF49503">
    <property type="entry name" value="Cupredoxins"/>
    <property type="match status" value="1"/>
</dbReference>
<feature type="transmembrane region" description="Helical" evidence="1">
    <location>
        <begin position="34"/>
        <end position="54"/>
    </location>
</feature>
<protein>
    <recommendedName>
        <fullName evidence="6">Sulfite exporter TauE/SafE</fullName>
    </recommendedName>
</protein>
<evidence type="ECO:0000313" key="5">
    <source>
        <dbReference type="Proteomes" id="UP000652013"/>
    </source>
</evidence>
<keyword evidence="1" id="KW-1133">Transmembrane helix</keyword>
<keyword evidence="1" id="KW-0472">Membrane</keyword>
<feature type="transmembrane region" description="Helical" evidence="1">
    <location>
        <begin position="80"/>
        <end position="104"/>
    </location>
</feature>
<dbReference type="InterPro" id="IPR039447">
    <property type="entry name" value="UreH-like_TM_dom"/>
</dbReference>
<evidence type="ECO:0000259" key="3">
    <source>
        <dbReference type="Pfam" id="PF13473"/>
    </source>
</evidence>
<accession>A0A8J3YEU7</accession>
<feature type="domain" description="Urease accessory protein UreH-like transmembrane" evidence="2">
    <location>
        <begin position="2"/>
        <end position="161"/>
    </location>
</feature>
<reference evidence="4" key="1">
    <citation type="submission" date="2021-01" db="EMBL/GenBank/DDBJ databases">
        <title>Whole genome shotgun sequence of Spirilliplanes yamanashiensis NBRC 15828.</title>
        <authorList>
            <person name="Komaki H."/>
            <person name="Tamura T."/>
        </authorList>
    </citation>
    <scope>NUCLEOTIDE SEQUENCE</scope>
    <source>
        <strain evidence="4">NBRC 15828</strain>
    </source>
</reference>
<dbReference type="AlphaFoldDB" id="A0A8J3YEU7"/>
<dbReference type="InterPro" id="IPR008972">
    <property type="entry name" value="Cupredoxin"/>
</dbReference>
<sequence length="295" mass="30039">MTAFLAGKLASHTMLGALLGAVGAAVQLSPTARAWMQISAGAVIVAFGLAQLGVGPFRRLTVTPPTSWLRLVRGRARSEAAFAPAVLGFATVLVPCGVTVSVQALALASGSAGRGALIMAVFVLGTAPLFALLGYAARRAVGAWHGRLAAATGLVLLATGLFTVNGGLTVVDSPLAARNWQIGPDRDTASAPAPATASTGADGRQEIVVVADAESYQPETVTARAGVPTTLVVRAQGARGCVRAFVIESMNRQWTLPTNGDTRIDLGVLAPGDLLYSCAMGMYSGQITAVETQGS</sequence>
<keyword evidence="1" id="KW-0812">Transmembrane</keyword>
<dbReference type="PANTHER" id="PTHR42208:SF1">
    <property type="entry name" value="HEAVY METAL TRANSPORTER"/>
    <property type="match status" value="1"/>
</dbReference>
<dbReference type="Proteomes" id="UP000652013">
    <property type="component" value="Unassembled WGS sequence"/>
</dbReference>
<evidence type="ECO:0000256" key="1">
    <source>
        <dbReference type="SAM" id="Phobius"/>
    </source>
</evidence>
<proteinExistence type="predicted"/>
<dbReference type="EMBL" id="BOOY01000043">
    <property type="protein sequence ID" value="GIJ06639.1"/>
    <property type="molecule type" value="Genomic_DNA"/>
</dbReference>
<dbReference type="PANTHER" id="PTHR42208">
    <property type="entry name" value="HEAVY METAL TRANSPORTER-RELATED"/>
    <property type="match status" value="1"/>
</dbReference>
<comment type="caution">
    <text evidence="4">The sequence shown here is derived from an EMBL/GenBank/DDBJ whole genome shotgun (WGS) entry which is preliminary data.</text>
</comment>